<keyword evidence="6" id="KW-0732">Signal</keyword>
<comment type="caution">
    <text evidence="7">The sequence shown here is derived from an EMBL/GenBank/DDBJ whole genome shotgun (WGS) entry which is preliminary data.</text>
</comment>
<dbReference type="Gene3D" id="1.10.10.1410">
    <property type="match status" value="1"/>
</dbReference>
<reference evidence="7 8" key="1">
    <citation type="submission" date="2021-05" db="EMBL/GenBank/DDBJ databases">
        <authorList>
            <person name="Zahm M."/>
            <person name="Klopp C."/>
            <person name="Cabau C."/>
            <person name="Kuhl H."/>
            <person name="Suciu R."/>
            <person name="Ciorpac M."/>
            <person name="Holostenco D."/>
            <person name="Gessner J."/>
            <person name="Wuertz S."/>
            <person name="Hohne C."/>
            <person name="Stock M."/>
            <person name="Gislard M."/>
            <person name="Lluch J."/>
            <person name="Milhes M."/>
            <person name="Lampietro C."/>
            <person name="Lopez Roques C."/>
            <person name="Donnadieu C."/>
            <person name="Du K."/>
            <person name="Schartl M."/>
            <person name="Guiguen Y."/>
        </authorList>
    </citation>
    <scope>NUCLEOTIDE SEQUENCE [LARGE SCALE GENOMIC DNA]</scope>
    <source>
        <strain evidence="7">Hh-F2</strain>
        <tissue evidence="7">Blood</tissue>
    </source>
</reference>
<organism evidence="7 8">
    <name type="scientific">Huso huso</name>
    <name type="common">Beluga</name>
    <name type="synonym">Acipenser huso</name>
    <dbReference type="NCBI Taxonomy" id="61971"/>
    <lineage>
        <taxon>Eukaryota</taxon>
        <taxon>Metazoa</taxon>
        <taxon>Chordata</taxon>
        <taxon>Craniata</taxon>
        <taxon>Vertebrata</taxon>
        <taxon>Euteleostomi</taxon>
        <taxon>Actinopterygii</taxon>
        <taxon>Chondrostei</taxon>
        <taxon>Acipenseriformes</taxon>
        <taxon>Acipenseridae</taxon>
        <taxon>Huso</taxon>
    </lineage>
</organism>
<name>A0ABR0Z5D7_HUSHU</name>
<dbReference type="CDD" id="cd05831">
    <property type="entry name" value="Ribosomal_P1"/>
    <property type="match status" value="1"/>
</dbReference>
<dbReference type="Proteomes" id="UP001369086">
    <property type="component" value="Unassembled WGS sequence"/>
</dbReference>
<evidence type="ECO:0000256" key="6">
    <source>
        <dbReference type="SAM" id="SignalP"/>
    </source>
</evidence>
<gene>
    <name evidence="7" type="ORF">HHUSO_G19022</name>
</gene>
<accession>A0ABR0Z5D7</accession>
<feature type="region of interest" description="Disordered" evidence="5">
    <location>
        <begin position="92"/>
        <end position="129"/>
    </location>
</feature>
<comment type="function">
    <text evidence="1">Plays an important role in the elongation step of protein synthesis.</text>
</comment>
<dbReference type="PANTHER" id="PTHR45696:SF10">
    <property type="entry name" value="LARGE RIBOSOMAL SUBUNIT PROTEIN P1"/>
    <property type="match status" value="1"/>
</dbReference>
<evidence type="ECO:0000313" key="8">
    <source>
        <dbReference type="Proteomes" id="UP001369086"/>
    </source>
</evidence>
<evidence type="ECO:0000256" key="1">
    <source>
        <dbReference type="ARBA" id="ARBA00003362"/>
    </source>
</evidence>
<sequence>MTKTLVYRIILFLPCVSTCSVLHLKLRPLNPVTSALHDDEVTVTVDKINTLIKAAGVLVKPFWHGLFAKTLGSVDFGSLICNVGAGGATPDGAAPAGGAPAASAPAQKAEEKKKESQQSNDDMVFGLFD</sequence>
<protein>
    <submittedName>
        <fullName evidence="7">60S acidic ribosomal protein P1-like</fullName>
    </submittedName>
</protein>
<keyword evidence="8" id="KW-1185">Reference proteome</keyword>
<feature type="chain" id="PRO_5045908358" evidence="6">
    <location>
        <begin position="20"/>
        <end position="129"/>
    </location>
</feature>
<evidence type="ECO:0000313" key="7">
    <source>
        <dbReference type="EMBL" id="KAK6479879.1"/>
    </source>
</evidence>
<evidence type="ECO:0000256" key="4">
    <source>
        <dbReference type="ARBA" id="ARBA00023274"/>
    </source>
</evidence>
<comment type="similarity">
    <text evidence="2">Belongs to the eukaryotic ribosomal protein P1/P2 family.</text>
</comment>
<evidence type="ECO:0000256" key="5">
    <source>
        <dbReference type="SAM" id="MobiDB-lite"/>
    </source>
</evidence>
<dbReference type="Pfam" id="PF00428">
    <property type="entry name" value="Ribosomal_60s"/>
    <property type="match status" value="1"/>
</dbReference>
<dbReference type="EMBL" id="JAHFZB010000017">
    <property type="protein sequence ID" value="KAK6479879.1"/>
    <property type="molecule type" value="Genomic_DNA"/>
</dbReference>
<feature type="signal peptide" evidence="6">
    <location>
        <begin position="1"/>
        <end position="19"/>
    </location>
</feature>
<keyword evidence="4" id="KW-0687">Ribonucleoprotein</keyword>
<evidence type="ECO:0000256" key="2">
    <source>
        <dbReference type="ARBA" id="ARBA00005436"/>
    </source>
</evidence>
<keyword evidence="3" id="KW-0689">Ribosomal protein</keyword>
<proteinExistence type="inferred from homology"/>
<evidence type="ECO:0000256" key="3">
    <source>
        <dbReference type="ARBA" id="ARBA00022980"/>
    </source>
</evidence>
<dbReference type="PANTHER" id="PTHR45696">
    <property type="entry name" value="60S ACIDIC RIBOSOMAL PROTEIN P1"/>
    <property type="match status" value="1"/>
</dbReference>
<dbReference type="InterPro" id="IPR038716">
    <property type="entry name" value="P1/P2_N_sf"/>
</dbReference>
<feature type="compositionally biased region" description="Low complexity" evidence="5">
    <location>
        <begin position="92"/>
        <end position="107"/>
    </location>
</feature>